<keyword evidence="18" id="KW-1185">Reference proteome</keyword>
<evidence type="ECO:0000313" key="17">
    <source>
        <dbReference type="EMBL" id="KAJ1967812.1"/>
    </source>
</evidence>
<reference evidence="17" key="1">
    <citation type="submission" date="2022-07" db="EMBL/GenBank/DDBJ databases">
        <title>Phylogenomic reconstructions and comparative analyses of Kickxellomycotina fungi.</title>
        <authorList>
            <person name="Reynolds N.K."/>
            <person name="Stajich J.E."/>
            <person name="Barry K."/>
            <person name="Grigoriev I.V."/>
            <person name="Crous P."/>
            <person name="Smith M.E."/>
        </authorList>
    </citation>
    <scope>NUCLEOTIDE SEQUENCE</scope>
    <source>
        <strain evidence="17">RSA 1196</strain>
    </source>
</reference>
<evidence type="ECO:0000256" key="12">
    <source>
        <dbReference type="ARBA" id="ARBA00030346"/>
    </source>
</evidence>
<proteinExistence type="inferred from homology"/>
<evidence type="ECO:0000256" key="3">
    <source>
        <dbReference type="ARBA" id="ARBA00004925"/>
    </source>
</evidence>
<dbReference type="Proteomes" id="UP001150925">
    <property type="component" value="Unassembled WGS sequence"/>
</dbReference>
<evidence type="ECO:0000256" key="1">
    <source>
        <dbReference type="ARBA" id="ARBA00002294"/>
    </source>
</evidence>
<evidence type="ECO:0000256" key="11">
    <source>
        <dbReference type="ARBA" id="ARBA00023315"/>
    </source>
</evidence>
<dbReference type="EMBL" id="JANBPY010000278">
    <property type="protein sequence ID" value="KAJ1967812.1"/>
    <property type="molecule type" value="Genomic_DNA"/>
</dbReference>
<feature type="domain" description="N-acetyltransferase" evidence="16">
    <location>
        <begin position="461"/>
        <end position="638"/>
    </location>
</feature>
<comment type="similarity">
    <text evidence="4">Belongs to the acetyltransferase family.</text>
</comment>
<sequence>MRNWAPLRLPAIRSFFPSAKRRWFTFGPADRPANSTQLYLEILQTFPSQREAQHFLQRLSGEKRSGGRSTPQMQDQWARSLLNPSRRLIALVVVPLTLSVAHQCQVAQTLVHLAQLGLFPVVLPRLPEDLSPKELVIPSKGLDLAQSLTLEFVNLVESQRGGYARPMLQGVFHSDEKSTVSPSPLTVRADLEPIISALKLQRIPVVPPILSRHTTTGIRLSYLSWRNALVTLARAMTSAEFVIPTLGQSDTVVHKDHSRADGSNYSFTPAEPCKLIVVTPDNEWLPECIVQTADLSRFNFINMQDEYPHLRNQLQTLANDDSEKSSISKPANSSPCSLSEARSIVPPISSTKGQGAKRTHQQERAGEAIAILDTVRDCLSVLPSTSSGIVVTPHTIRHTLRNWITDKPVSPGVPFQAGQNWTSEPSLPLDQASPLVASNKSTRPLPPPPTPASTLVLRHGLSISIHRSLQTVDLVKLQTLLESSFGRTLLSEDYWRRIRHIVDVVIVAGDYQGAAILTRETATESLSPKRTPLHHPMGGTAKSQWAAPYLDKFAISPQSQGMGIADMLWKNMCLTYPHEPWTWRSRYNNKVNPWYFDRSDGHVRIPQSPWVCFWSGQNGWQRVDDFIRISQQIPPSFA</sequence>
<comment type="caution">
    <text evidence="17">The sequence shown here is derived from an EMBL/GenBank/DDBJ whole genome shotgun (WGS) entry which is preliminary data.</text>
</comment>
<name>A0A9W8AVN1_9FUNG</name>
<evidence type="ECO:0000256" key="9">
    <source>
        <dbReference type="ARBA" id="ARBA00022946"/>
    </source>
</evidence>
<dbReference type="PANTHER" id="PTHR23342">
    <property type="entry name" value="N-ACETYLGLUTAMATE SYNTHASE"/>
    <property type="match status" value="1"/>
</dbReference>
<evidence type="ECO:0000256" key="15">
    <source>
        <dbReference type="SAM" id="MobiDB-lite"/>
    </source>
</evidence>
<dbReference type="PROSITE" id="PS51731">
    <property type="entry name" value="GNAT_NAGS"/>
    <property type="match status" value="1"/>
</dbReference>
<dbReference type="GO" id="GO:0005759">
    <property type="term" value="C:mitochondrial matrix"/>
    <property type="evidence" value="ECO:0007669"/>
    <property type="project" value="TreeGrafter"/>
</dbReference>
<evidence type="ECO:0000256" key="4">
    <source>
        <dbReference type="ARBA" id="ARBA00008694"/>
    </source>
</evidence>
<dbReference type="InterPro" id="IPR006855">
    <property type="entry name" value="Vertebrate-like_GNAT_dom"/>
</dbReference>
<dbReference type="GO" id="GO:0006526">
    <property type="term" value="P:L-arginine biosynthetic process"/>
    <property type="evidence" value="ECO:0007669"/>
    <property type="project" value="TreeGrafter"/>
</dbReference>
<dbReference type="EC" id="2.3.1.1" evidence="5"/>
<accession>A0A9W8AVN1</accession>
<gene>
    <name evidence="17" type="primary">ARG2</name>
    <name evidence="17" type="ORF">IWQ62_001622</name>
</gene>
<keyword evidence="7" id="KW-0028">Amino-acid biosynthesis</keyword>
<dbReference type="GO" id="GO:0004042">
    <property type="term" value="F:L-glutamate N-acetyltransferase activity"/>
    <property type="evidence" value="ECO:0007669"/>
    <property type="project" value="TreeGrafter"/>
</dbReference>
<comment type="pathway">
    <text evidence="3">Amino-acid biosynthesis; L-arginine biosynthesis; N(2)-acetyl-L-ornithine from L-glutamate: step 1/4.</text>
</comment>
<dbReference type="GO" id="GO:0006592">
    <property type="term" value="P:ornithine biosynthetic process"/>
    <property type="evidence" value="ECO:0007669"/>
    <property type="project" value="TreeGrafter"/>
</dbReference>
<keyword evidence="9" id="KW-0809">Transit peptide</keyword>
<evidence type="ECO:0000256" key="8">
    <source>
        <dbReference type="ARBA" id="ARBA00022679"/>
    </source>
</evidence>
<feature type="compositionally biased region" description="Polar residues" evidence="15">
    <location>
        <begin position="327"/>
        <end position="337"/>
    </location>
</feature>
<evidence type="ECO:0000256" key="6">
    <source>
        <dbReference type="ARBA" id="ARBA00018802"/>
    </source>
</evidence>
<evidence type="ECO:0000256" key="14">
    <source>
        <dbReference type="ARBA" id="ARBA00048372"/>
    </source>
</evidence>
<evidence type="ECO:0000256" key="2">
    <source>
        <dbReference type="ARBA" id="ARBA00004173"/>
    </source>
</evidence>
<dbReference type="OrthoDB" id="5585968at2759"/>
<dbReference type="Gene3D" id="3.40.630.30">
    <property type="match status" value="1"/>
</dbReference>
<evidence type="ECO:0000256" key="5">
    <source>
        <dbReference type="ARBA" id="ARBA00012697"/>
    </source>
</evidence>
<dbReference type="AlphaFoldDB" id="A0A9W8AVN1"/>
<evidence type="ECO:0000259" key="16">
    <source>
        <dbReference type="PROSITE" id="PS51731"/>
    </source>
</evidence>
<comment type="catalytic activity">
    <reaction evidence="14">
        <text>L-glutamate + acetyl-CoA = N-acetyl-L-glutamate + CoA + H(+)</text>
        <dbReference type="Rhea" id="RHEA:24292"/>
        <dbReference type="ChEBI" id="CHEBI:15378"/>
        <dbReference type="ChEBI" id="CHEBI:29985"/>
        <dbReference type="ChEBI" id="CHEBI:44337"/>
        <dbReference type="ChEBI" id="CHEBI:57287"/>
        <dbReference type="ChEBI" id="CHEBI:57288"/>
        <dbReference type="EC" id="2.3.1.1"/>
    </reaction>
</comment>
<keyword evidence="8 17" id="KW-0808">Transferase</keyword>
<feature type="region of interest" description="Disordered" evidence="15">
    <location>
        <begin position="318"/>
        <end position="362"/>
    </location>
</feature>
<keyword evidence="10" id="KW-0496">Mitochondrion</keyword>
<protein>
    <recommendedName>
        <fullName evidence="6">Amino-acid acetyltransferase, mitochondrial</fullName>
        <ecNumber evidence="5">2.3.1.1</ecNumber>
    </recommendedName>
    <alternativeName>
        <fullName evidence="12">Glutamate N-acetyltransferase</fullName>
    </alternativeName>
    <alternativeName>
        <fullName evidence="13">N-acetylglutamate synthase</fullName>
    </alternativeName>
</protein>
<organism evidence="17 18">
    <name type="scientific">Dispira parvispora</name>
    <dbReference type="NCBI Taxonomy" id="1520584"/>
    <lineage>
        <taxon>Eukaryota</taxon>
        <taxon>Fungi</taxon>
        <taxon>Fungi incertae sedis</taxon>
        <taxon>Zoopagomycota</taxon>
        <taxon>Kickxellomycotina</taxon>
        <taxon>Dimargaritomycetes</taxon>
        <taxon>Dimargaritales</taxon>
        <taxon>Dimargaritaceae</taxon>
        <taxon>Dispira</taxon>
    </lineage>
</organism>
<evidence type="ECO:0000256" key="10">
    <source>
        <dbReference type="ARBA" id="ARBA00023128"/>
    </source>
</evidence>
<dbReference type="PANTHER" id="PTHR23342:SF4">
    <property type="entry name" value="AMINO-ACID ACETYLTRANSFERASE, MITOCHONDRIAL"/>
    <property type="match status" value="1"/>
</dbReference>
<comment type="subcellular location">
    <subcellularLocation>
        <location evidence="2">Mitochondrion</location>
    </subcellularLocation>
</comment>
<evidence type="ECO:0000256" key="13">
    <source>
        <dbReference type="ARBA" id="ARBA00033251"/>
    </source>
</evidence>
<evidence type="ECO:0000313" key="18">
    <source>
        <dbReference type="Proteomes" id="UP001150925"/>
    </source>
</evidence>
<keyword evidence="11 17" id="KW-0012">Acyltransferase</keyword>
<evidence type="ECO:0000256" key="7">
    <source>
        <dbReference type="ARBA" id="ARBA00022605"/>
    </source>
</evidence>
<comment type="function">
    <text evidence="1">N-acetylglutamate synthase involved in arginine biosynthesis.</text>
</comment>
<dbReference type="Pfam" id="PF04768">
    <property type="entry name" value="NAT"/>
    <property type="match status" value="1"/>
</dbReference>